<evidence type="ECO:0000313" key="2">
    <source>
        <dbReference type="Proteomes" id="UP000827976"/>
    </source>
</evidence>
<reference evidence="2" key="1">
    <citation type="journal article" date="2022" name="Nat. Commun.">
        <title>Chromosome evolution and the genetic basis of agronomically important traits in greater yam.</title>
        <authorList>
            <person name="Bredeson J.V."/>
            <person name="Lyons J.B."/>
            <person name="Oniyinde I.O."/>
            <person name="Okereke N.R."/>
            <person name="Kolade O."/>
            <person name="Nnabue I."/>
            <person name="Nwadili C.O."/>
            <person name="Hribova E."/>
            <person name="Parker M."/>
            <person name="Nwogha J."/>
            <person name="Shu S."/>
            <person name="Carlson J."/>
            <person name="Kariba R."/>
            <person name="Muthemba S."/>
            <person name="Knop K."/>
            <person name="Barton G.J."/>
            <person name="Sherwood A.V."/>
            <person name="Lopez-Montes A."/>
            <person name="Asiedu R."/>
            <person name="Jamnadass R."/>
            <person name="Muchugi A."/>
            <person name="Goodstein D."/>
            <person name="Egesi C.N."/>
            <person name="Featherston J."/>
            <person name="Asfaw A."/>
            <person name="Simpson G.G."/>
            <person name="Dolezel J."/>
            <person name="Hendre P.S."/>
            <person name="Van Deynze A."/>
            <person name="Kumar P.L."/>
            <person name="Obidiegwu J.E."/>
            <person name="Bhattacharjee R."/>
            <person name="Rokhsar D.S."/>
        </authorList>
    </citation>
    <scope>NUCLEOTIDE SEQUENCE [LARGE SCALE GENOMIC DNA]</scope>
    <source>
        <strain evidence="2">cv. TDa95/00328</strain>
    </source>
</reference>
<keyword evidence="2" id="KW-1185">Reference proteome</keyword>
<sequence length="247" mass="27977">MCKKAGSAGLAQSLFERLVLLGLKPFRLQVQYQMHPSLSEFPSNSFYEGTLQNGVTINERQSTMIDFPWPVPNLPMFFYVQMGQEEISASGTSYLNRTEASNVEKIVTTFLRSVVIPSQVDKGISSKIVCSVLSERSNSPCLAAKSAIEVESAEAHSNYLVKTGVFIDMEVANFVVAPVRVLVRFDESFLELPKDILIMYRRWFPLRRYKASFCIPQLQLKEMKARIRASSIPTFQQAIQRLQVCLF</sequence>
<gene>
    <name evidence="1" type="ORF">IHE45_18G036700</name>
</gene>
<organism evidence="1 2">
    <name type="scientific">Dioscorea alata</name>
    <name type="common">Purple yam</name>
    <dbReference type="NCBI Taxonomy" id="55571"/>
    <lineage>
        <taxon>Eukaryota</taxon>
        <taxon>Viridiplantae</taxon>
        <taxon>Streptophyta</taxon>
        <taxon>Embryophyta</taxon>
        <taxon>Tracheophyta</taxon>
        <taxon>Spermatophyta</taxon>
        <taxon>Magnoliopsida</taxon>
        <taxon>Liliopsida</taxon>
        <taxon>Dioscoreales</taxon>
        <taxon>Dioscoreaceae</taxon>
        <taxon>Dioscorea</taxon>
    </lineage>
</organism>
<keyword evidence="1" id="KW-0378">Hydrolase</keyword>
<name>A0ACB7U643_DIOAL</name>
<dbReference type="EMBL" id="CM037028">
    <property type="protein sequence ID" value="KAH7655804.1"/>
    <property type="molecule type" value="Genomic_DNA"/>
</dbReference>
<proteinExistence type="predicted"/>
<protein>
    <submittedName>
        <fullName evidence="1">P-loop containing nucleoside triphosphate hydrolase protein</fullName>
    </submittedName>
</protein>
<accession>A0ACB7U643</accession>
<comment type="caution">
    <text evidence="1">The sequence shown here is derived from an EMBL/GenBank/DDBJ whole genome shotgun (WGS) entry which is preliminary data.</text>
</comment>
<evidence type="ECO:0000313" key="1">
    <source>
        <dbReference type="EMBL" id="KAH7655804.1"/>
    </source>
</evidence>
<dbReference type="Proteomes" id="UP000827976">
    <property type="component" value="Chromosome 18"/>
</dbReference>